<dbReference type="EMBL" id="BK032802">
    <property type="protein sequence ID" value="DAF61089.1"/>
    <property type="molecule type" value="Genomic_DNA"/>
</dbReference>
<proteinExistence type="predicted"/>
<evidence type="ECO:0000313" key="1">
    <source>
        <dbReference type="EMBL" id="DAF61089.1"/>
    </source>
</evidence>
<accession>A0A8S5TCT7</accession>
<sequence length="171" mass="19566">MYTQQEREEFNSIVKNPLEFLREELDEGGALCTSIFGYDDLENVPILLRFSGGFAPCVHVDILGRYGGVVSHASYLVFWKPWQTGVTKWRFSQFNLSEIYVPHDYAGTAEDIGTQEMEEKWGEAVMWAESERRCAAVWYFPRGTRAARTYPDAALFHANSKAQAGDSYITW</sequence>
<protein>
    <submittedName>
        <fullName evidence="1">Uncharacterized protein</fullName>
    </submittedName>
</protein>
<name>A0A8S5TCT7_9VIRU</name>
<reference evidence="1" key="1">
    <citation type="journal article" date="2021" name="Proc. Natl. Acad. Sci. U.S.A.">
        <title>A Catalog of Tens of Thousands of Viruses from Human Metagenomes Reveals Hidden Associations with Chronic Diseases.</title>
        <authorList>
            <person name="Tisza M.J."/>
            <person name="Buck C.B."/>
        </authorList>
    </citation>
    <scope>NUCLEOTIDE SEQUENCE</scope>
    <source>
        <strain evidence="1">Ctesc4</strain>
    </source>
</reference>
<organism evidence="1">
    <name type="scientific">Phage sp. ctesc4</name>
    <dbReference type="NCBI Taxonomy" id="2828008"/>
    <lineage>
        <taxon>Viruses</taxon>
    </lineage>
</organism>